<evidence type="ECO:0000256" key="11">
    <source>
        <dbReference type="SAM" id="Phobius"/>
    </source>
</evidence>
<gene>
    <name evidence="14" type="primary">mrdA</name>
    <name evidence="14" type="ORF">GCM10009118_03920</name>
</gene>
<evidence type="ECO:0000313" key="15">
    <source>
        <dbReference type="Proteomes" id="UP001501126"/>
    </source>
</evidence>
<dbReference type="Proteomes" id="UP001501126">
    <property type="component" value="Unassembled WGS sequence"/>
</dbReference>
<evidence type="ECO:0000256" key="6">
    <source>
        <dbReference type="ARBA" id="ARBA00022960"/>
    </source>
</evidence>
<evidence type="ECO:0000256" key="1">
    <source>
        <dbReference type="ARBA" id="ARBA00004167"/>
    </source>
</evidence>
<keyword evidence="7" id="KW-0573">Peptidoglycan synthesis</keyword>
<dbReference type="InterPro" id="IPR005311">
    <property type="entry name" value="PBP_dimer"/>
</dbReference>
<feature type="transmembrane region" description="Helical" evidence="11">
    <location>
        <begin position="7"/>
        <end position="27"/>
    </location>
</feature>
<sequence length="615" mass="69448">MNFEGRKYIILALFLGVGIIYSFKLFYMQVVDDTWKHNAEQISEKRREVTPPRGVVYDRNGKKIIANRPYYNLNFIEKNITHLDTHALAKLLEVEDTFIRWRFQEIVKQEGTYKGKSNYRRNRVYAFVRDLTKEEIARIAPELYKFPGFFESPTSMRAYPFANGANIVGYLAEVSENEIQKDDFYRRGDQIGKAGIERYYEKELRGKKGVKYLLQDAQNNATQSYEGGRLDTMAVQGDNLILGVDIDLQAYGEKLMTNKLGCIVAIEPETGEILALVSSPSYDPNLLVGKRNIAANYPKLITDELKPLYPRPLQAEYPPGSIFKLTQALIGMQEGVITKNSSFPCTKSLVGCHNHPTAQNVEQAVQFSCNPYFYYATKRIIEQGKSKSVFKDAEIGLKVWEEYLHSFGLGQKLETDIPGVRAGLIPGVDFYNKWYGEHRWAFSTIRSNSIGQGEVKLTPLQMANLAVIMANRGWYYTPHFVRSIGEGGPLEAFRKKHYTMVDSVHYAPIVEGMRKVVEEAGGTARRARIEGVTVCGKTGTAQNPHGEDHSVFIAFAPMNNPKIAIAVFTENAGFGGTWSAPIASLMIEKYLKGAITDEAKEKRILEADLLPKKKQ</sequence>
<keyword evidence="9 11" id="KW-0472">Membrane</keyword>
<dbReference type="PANTHER" id="PTHR30627">
    <property type="entry name" value="PEPTIDOGLYCAN D,D-TRANSPEPTIDASE"/>
    <property type="match status" value="1"/>
</dbReference>
<feature type="domain" description="Penicillin-binding protein transpeptidase" evidence="12">
    <location>
        <begin position="261"/>
        <end position="584"/>
    </location>
</feature>
<dbReference type="Gene3D" id="3.40.710.10">
    <property type="entry name" value="DD-peptidase/beta-lactamase superfamily"/>
    <property type="match status" value="1"/>
</dbReference>
<evidence type="ECO:0000256" key="4">
    <source>
        <dbReference type="ARBA" id="ARBA00022645"/>
    </source>
</evidence>
<keyword evidence="10" id="KW-0961">Cell wall biogenesis/degradation</keyword>
<proteinExistence type="predicted"/>
<accession>A0ABN1MLW8</accession>
<evidence type="ECO:0000313" key="14">
    <source>
        <dbReference type="EMBL" id="GAA0873984.1"/>
    </source>
</evidence>
<dbReference type="Gene3D" id="3.90.1310.10">
    <property type="entry name" value="Penicillin-binding protein 2a (Domain 2)"/>
    <property type="match status" value="1"/>
</dbReference>
<keyword evidence="3" id="KW-1003">Cell membrane</keyword>
<keyword evidence="5 11" id="KW-0812">Transmembrane</keyword>
<keyword evidence="4" id="KW-0121">Carboxypeptidase</keyword>
<evidence type="ECO:0000256" key="10">
    <source>
        <dbReference type="ARBA" id="ARBA00023316"/>
    </source>
</evidence>
<dbReference type="Gene3D" id="3.30.1390.30">
    <property type="entry name" value="Penicillin-binding protein 2a, domain 3"/>
    <property type="match status" value="1"/>
</dbReference>
<evidence type="ECO:0000259" key="12">
    <source>
        <dbReference type="Pfam" id="PF00905"/>
    </source>
</evidence>
<keyword evidence="8 11" id="KW-1133">Transmembrane helix</keyword>
<keyword evidence="6" id="KW-0133">Cell shape</keyword>
<dbReference type="Pfam" id="PF03717">
    <property type="entry name" value="PBP_dimer"/>
    <property type="match status" value="1"/>
</dbReference>
<keyword evidence="15" id="KW-1185">Reference proteome</keyword>
<dbReference type="Pfam" id="PF00905">
    <property type="entry name" value="Transpeptidase"/>
    <property type="match status" value="1"/>
</dbReference>
<evidence type="ECO:0000256" key="2">
    <source>
        <dbReference type="ARBA" id="ARBA00004236"/>
    </source>
</evidence>
<dbReference type="InterPro" id="IPR050515">
    <property type="entry name" value="Beta-lactam/transpept"/>
</dbReference>
<dbReference type="PANTHER" id="PTHR30627:SF2">
    <property type="entry name" value="PEPTIDOGLYCAN D,D-TRANSPEPTIDASE MRDA"/>
    <property type="match status" value="1"/>
</dbReference>
<name>A0ABN1MLW8_9FLAO</name>
<dbReference type="InterPro" id="IPR012338">
    <property type="entry name" value="Beta-lactam/transpept-like"/>
</dbReference>
<dbReference type="SUPFAM" id="SSF56519">
    <property type="entry name" value="Penicillin binding protein dimerisation domain"/>
    <property type="match status" value="1"/>
</dbReference>
<evidence type="ECO:0000259" key="13">
    <source>
        <dbReference type="Pfam" id="PF03717"/>
    </source>
</evidence>
<feature type="domain" description="Penicillin-binding protein dimerisation" evidence="13">
    <location>
        <begin position="49"/>
        <end position="223"/>
    </location>
</feature>
<comment type="caution">
    <text evidence="14">The sequence shown here is derived from an EMBL/GenBank/DDBJ whole genome shotgun (WGS) entry which is preliminary data.</text>
</comment>
<evidence type="ECO:0000256" key="5">
    <source>
        <dbReference type="ARBA" id="ARBA00022692"/>
    </source>
</evidence>
<keyword evidence="4" id="KW-0645">Protease</keyword>
<dbReference type="InterPro" id="IPR036138">
    <property type="entry name" value="PBP_dimer_sf"/>
</dbReference>
<dbReference type="RefSeq" id="WP_343784563.1">
    <property type="nucleotide sequence ID" value="NZ_BAAAFH010000003.1"/>
</dbReference>
<organism evidence="14 15">
    <name type="scientific">Wandonia haliotis</name>
    <dbReference type="NCBI Taxonomy" id="574963"/>
    <lineage>
        <taxon>Bacteria</taxon>
        <taxon>Pseudomonadati</taxon>
        <taxon>Bacteroidota</taxon>
        <taxon>Flavobacteriia</taxon>
        <taxon>Flavobacteriales</taxon>
        <taxon>Crocinitomicaceae</taxon>
        <taxon>Wandonia</taxon>
    </lineage>
</organism>
<protein>
    <submittedName>
        <fullName evidence="14">Penicillin-binding protein 2</fullName>
    </submittedName>
</protein>
<evidence type="ECO:0000256" key="9">
    <source>
        <dbReference type="ARBA" id="ARBA00023136"/>
    </source>
</evidence>
<dbReference type="InterPro" id="IPR001460">
    <property type="entry name" value="PCN-bd_Tpept"/>
</dbReference>
<dbReference type="EMBL" id="BAAAFH010000003">
    <property type="protein sequence ID" value="GAA0873984.1"/>
    <property type="molecule type" value="Genomic_DNA"/>
</dbReference>
<evidence type="ECO:0000256" key="3">
    <source>
        <dbReference type="ARBA" id="ARBA00022475"/>
    </source>
</evidence>
<reference evidence="14 15" key="1">
    <citation type="journal article" date="2019" name="Int. J. Syst. Evol. Microbiol.">
        <title>The Global Catalogue of Microorganisms (GCM) 10K type strain sequencing project: providing services to taxonomists for standard genome sequencing and annotation.</title>
        <authorList>
            <consortium name="The Broad Institute Genomics Platform"/>
            <consortium name="The Broad Institute Genome Sequencing Center for Infectious Disease"/>
            <person name="Wu L."/>
            <person name="Ma J."/>
        </authorList>
    </citation>
    <scope>NUCLEOTIDE SEQUENCE [LARGE SCALE GENOMIC DNA]</scope>
    <source>
        <strain evidence="14 15">JCM 16083</strain>
    </source>
</reference>
<evidence type="ECO:0000256" key="7">
    <source>
        <dbReference type="ARBA" id="ARBA00022984"/>
    </source>
</evidence>
<evidence type="ECO:0000256" key="8">
    <source>
        <dbReference type="ARBA" id="ARBA00022989"/>
    </source>
</evidence>
<comment type="subcellular location">
    <subcellularLocation>
        <location evidence="2">Cell membrane</location>
    </subcellularLocation>
    <subcellularLocation>
        <location evidence="1">Membrane</location>
        <topology evidence="1">Single-pass membrane protein</topology>
    </subcellularLocation>
</comment>
<dbReference type="SUPFAM" id="SSF56601">
    <property type="entry name" value="beta-lactamase/transpeptidase-like"/>
    <property type="match status" value="1"/>
</dbReference>
<keyword evidence="4" id="KW-0378">Hydrolase</keyword>